<accession>A0AAW2S5H7</accession>
<sequence>MSLTLVSCVPVLAPSVLVPPPPKLADPVVDPPWHSTFSDTSSARLFPSLLGAIQRMISTAIRELMPVLAPGHTVTPPNVDTPGW</sequence>
<reference evidence="1" key="1">
    <citation type="submission" date="2020-06" db="EMBL/GenBank/DDBJ databases">
        <authorList>
            <person name="Li T."/>
            <person name="Hu X."/>
            <person name="Zhang T."/>
            <person name="Song X."/>
            <person name="Zhang H."/>
            <person name="Dai N."/>
            <person name="Sheng W."/>
            <person name="Hou X."/>
            <person name="Wei L."/>
        </authorList>
    </citation>
    <scope>NUCLEOTIDE SEQUENCE</scope>
    <source>
        <strain evidence="1">G02</strain>
        <tissue evidence="1">Leaf</tissue>
    </source>
</reference>
<dbReference type="EMBL" id="JACGWJ010000011">
    <property type="protein sequence ID" value="KAL0387704.1"/>
    <property type="molecule type" value="Genomic_DNA"/>
</dbReference>
<name>A0AAW2S5H7_SESRA</name>
<reference evidence="1" key="2">
    <citation type="journal article" date="2024" name="Plant">
        <title>Genomic evolution and insights into agronomic trait innovations of Sesamum species.</title>
        <authorList>
            <person name="Miao H."/>
            <person name="Wang L."/>
            <person name="Qu L."/>
            <person name="Liu H."/>
            <person name="Sun Y."/>
            <person name="Le M."/>
            <person name="Wang Q."/>
            <person name="Wei S."/>
            <person name="Zheng Y."/>
            <person name="Lin W."/>
            <person name="Duan Y."/>
            <person name="Cao H."/>
            <person name="Xiong S."/>
            <person name="Wang X."/>
            <person name="Wei L."/>
            <person name="Li C."/>
            <person name="Ma Q."/>
            <person name="Ju M."/>
            <person name="Zhao R."/>
            <person name="Li G."/>
            <person name="Mu C."/>
            <person name="Tian Q."/>
            <person name="Mei H."/>
            <person name="Zhang T."/>
            <person name="Gao T."/>
            <person name="Zhang H."/>
        </authorList>
    </citation>
    <scope>NUCLEOTIDE SEQUENCE</scope>
    <source>
        <strain evidence="1">G02</strain>
    </source>
</reference>
<organism evidence="1">
    <name type="scientific">Sesamum radiatum</name>
    <name type="common">Black benniseed</name>
    <dbReference type="NCBI Taxonomy" id="300843"/>
    <lineage>
        <taxon>Eukaryota</taxon>
        <taxon>Viridiplantae</taxon>
        <taxon>Streptophyta</taxon>
        <taxon>Embryophyta</taxon>
        <taxon>Tracheophyta</taxon>
        <taxon>Spermatophyta</taxon>
        <taxon>Magnoliopsida</taxon>
        <taxon>eudicotyledons</taxon>
        <taxon>Gunneridae</taxon>
        <taxon>Pentapetalae</taxon>
        <taxon>asterids</taxon>
        <taxon>lamiids</taxon>
        <taxon>Lamiales</taxon>
        <taxon>Pedaliaceae</taxon>
        <taxon>Sesamum</taxon>
    </lineage>
</organism>
<gene>
    <name evidence="1" type="ORF">Sradi_2652200</name>
</gene>
<comment type="caution">
    <text evidence="1">The sequence shown here is derived from an EMBL/GenBank/DDBJ whole genome shotgun (WGS) entry which is preliminary data.</text>
</comment>
<dbReference type="AlphaFoldDB" id="A0AAW2S5H7"/>
<evidence type="ECO:0008006" key="2">
    <source>
        <dbReference type="Google" id="ProtNLM"/>
    </source>
</evidence>
<proteinExistence type="predicted"/>
<evidence type="ECO:0000313" key="1">
    <source>
        <dbReference type="EMBL" id="KAL0387704.1"/>
    </source>
</evidence>
<protein>
    <recommendedName>
        <fullName evidence="2">Secreted protein</fullName>
    </recommendedName>
</protein>